<dbReference type="EMBL" id="QSBY01000004">
    <property type="protein sequence ID" value="RHW73168.1"/>
    <property type="molecule type" value="Genomic_DNA"/>
</dbReference>
<feature type="coiled-coil region" evidence="1">
    <location>
        <begin position="18"/>
        <end position="76"/>
    </location>
</feature>
<protein>
    <submittedName>
        <fullName evidence="4">C2 domain containing protein</fullName>
    </submittedName>
</protein>
<feature type="coiled-coil region" evidence="1">
    <location>
        <begin position="222"/>
        <end position="256"/>
    </location>
</feature>
<feature type="compositionally biased region" description="Basic residues" evidence="2">
    <location>
        <begin position="691"/>
        <end position="706"/>
    </location>
</feature>
<dbReference type="Pfam" id="PF00168">
    <property type="entry name" value="C2"/>
    <property type="match status" value="1"/>
</dbReference>
<dbReference type="AlphaFoldDB" id="A0A3L6LAB9"/>
<gene>
    <name evidence="4" type="primary">CC2D</name>
    <name evidence="4" type="ORF">DPX39_040023700</name>
</gene>
<feature type="region of interest" description="Disordered" evidence="2">
    <location>
        <begin position="684"/>
        <end position="720"/>
    </location>
</feature>
<keyword evidence="1" id="KW-0175">Coiled coil</keyword>
<feature type="coiled-coil region" evidence="1">
    <location>
        <begin position="337"/>
        <end position="478"/>
    </location>
</feature>
<feature type="coiled-coil region" evidence="1">
    <location>
        <begin position="563"/>
        <end position="670"/>
    </location>
</feature>
<comment type="caution">
    <text evidence="4">The sequence shown here is derived from an EMBL/GenBank/DDBJ whole genome shotgun (WGS) entry which is preliminary data.</text>
</comment>
<feature type="coiled-coil region" evidence="1">
    <location>
        <begin position="108"/>
        <end position="170"/>
    </location>
</feature>
<feature type="region of interest" description="Disordered" evidence="2">
    <location>
        <begin position="487"/>
        <end position="514"/>
    </location>
</feature>
<evidence type="ECO:0000256" key="1">
    <source>
        <dbReference type="SAM" id="Coils"/>
    </source>
</evidence>
<sequence>MQQVDFGQQPIFDDRQSIDELSDLCASLKEQLAAKELNEYEQEVRLRDLRQQLKELSDVEGKLILANRNARVLEEENNALLMKLKSGETADTSGTSFRAEAVKLIEENSSLRSEVHELRGLLNKAQQRESHLDQRCKNINEQQEKNDLQVSLLKKRNAELEEQLHEVQHQWLLAKETWENERSRNLQDYEELLASVKRFDGTAQQRENWDVKTRGSNQHLQQALLKEDIAELEEKLQLAEERYRAKEREWREMEAALRVEISTLQGNNIGTGGDVYRAIQHQLDSFKHEVTVFREERKPGRMKNKLRLGDPSVDDVDDKVSEIDDSDASRESRIQSLEVLNGNISRKNELLMRENEELHKEIEHLHLRNSRAEEEYNGLEVRVKELEIALDSTEKELSLQKGYNINREKDSRCYDVHEMKAVLDENEQLRDSLLEYTRQISSLKAANEEQLAASESSRSEYQAEIAKLLLQNESLQQRLLLRNSRNNSAGELAHDSNDLGNGENEQRPRTRGVSEATVIDKFLKDKLDSTEDFMRSLETAWSEEDEAKRKMRRMSLQDFYKETEQRQNSLQLLQSEKNRLSNEIVDLRHANKSKENRIHELQESLSVLKRHLTNDGLGIVQGEPMRGSGIESRMRRLEEALAQKEQSEVAERRDKKLQELNDQLFALREANDGLWKQLVSIKDERQEGQRHQSRRNSRSTRRSARRRSMEQLAYPPASPHLADKKKNAVAAGAHLAVTIVELRDLMKNGRPIIEPGYVVIKVKSVKEKYKTSVKELSSAIRFNETFYFYLAQPDEDVITLHVFYKSKGNSREHHVGDAAFTMATLHRGVPRQRVAIVAQNPGTRDARRAAEVEVTLQSDDFGMLSTPTLAQIEEDNIRFKELQKRVEMNSPESLHCVDVLMAMNTH</sequence>
<evidence type="ECO:0000313" key="4">
    <source>
        <dbReference type="EMBL" id="RHW73168.1"/>
    </source>
</evidence>
<feature type="domain" description="C2" evidence="3">
    <location>
        <begin position="715"/>
        <end position="835"/>
    </location>
</feature>
<evidence type="ECO:0000256" key="2">
    <source>
        <dbReference type="SAM" id="MobiDB-lite"/>
    </source>
</evidence>
<proteinExistence type="predicted"/>
<dbReference type="PROSITE" id="PS50004">
    <property type="entry name" value="C2"/>
    <property type="match status" value="1"/>
</dbReference>
<reference evidence="4" key="1">
    <citation type="submission" date="2018-09" db="EMBL/GenBank/DDBJ databases">
        <title>whole genome sequence of T. equiperdum IVM-t1 strain.</title>
        <authorList>
            <person name="Suganuma K."/>
        </authorList>
    </citation>
    <scope>NUCLEOTIDE SEQUENCE [LARGE SCALE GENOMIC DNA]</scope>
    <source>
        <strain evidence="4">IVM-t1</strain>
    </source>
</reference>
<name>A0A3L6LAB9_9TRYP</name>
<dbReference type="InterPro" id="IPR000008">
    <property type="entry name" value="C2_dom"/>
</dbReference>
<dbReference type="SUPFAM" id="SSF49562">
    <property type="entry name" value="C2 domain (Calcium/lipid-binding domain, CaLB)"/>
    <property type="match status" value="1"/>
</dbReference>
<dbReference type="SMART" id="SM00239">
    <property type="entry name" value="C2"/>
    <property type="match status" value="1"/>
</dbReference>
<dbReference type="CDD" id="cd00030">
    <property type="entry name" value="C2"/>
    <property type="match status" value="1"/>
</dbReference>
<dbReference type="Proteomes" id="UP000266743">
    <property type="component" value="Chromosome 4"/>
</dbReference>
<dbReference type="InterPro" id="IPR035892">
    <property type="entry name" value="C2_domain_sf"/>
</dbReference>
<evidence type="ECO:0000259" key="3">
    <source>
        <dbReference type="PROSITE" id="PS50004"/>
    </source>
</evidence>
<organism evidence="4">
    <name type="scientific">Trypanosoma brucei equiperdum</name>
    <dbReference type="NCBI Taxonomy" id="630700"/>
    <lineage>
        <taxon>Eukaryota</taxon>
        <taxon>Discoba</taxon>
        <taxon>Euglenozoa</taxon>
        <taxon>Kinetoplastea</taxon>
        <taxon>Metakinetoplastina</taxon>
        <taxon>Trypanosomatida</taxon>
        <taxon>Trypanosomatidae</taxon>
        <taxon>Trypanosoma</taxon>
    </lineage>
</organism>
<dbReference type="Gene3D" id="2.60.40.150">
    <property type="entry name" value="C2 domain"/>
    <property type="match status" value="1"/>
</dbReference>
<accession>A0A3L6LAB9</accession>